<evidence type="ECO:0000256" key="1">
    <source>
        <dbReference type="SAM" id="SignalP"/>
    </source>
</evidence>
<dbReference type="OrthoDB" id="2739686at2759"/>
<feature type="signal peptide" evidence="1">
    <location>
        <begin position="1"/>
        <end position="24"/>
    </location>
</feature>
<dbReference type="SUPFAM" id="SSF50939">
    <property type="entry name" value="Sialidases"/>
    <property type="match status" value="1"/>
</dbReference>
<dbReference type="STRING" id="578458.D8QFW8"/>
<dbReference type="Gene3D" id="2.120.10.10">
    <property type="match status" value="1"/>
</dbReference>
<keyword evidence="4" id="KW-1185">Reference proteome</keyword>
<dbReference type="GO" id="GO:0016787">
    <property type="term" value="F:hydrolase activity"/>
    <property type="evidence" value="ECO:0007669"/>
    <property type="project" value="UniProtKB-KW"/>
</dbReference>
<reference evidence="3 4" key="1">
    <citation type="journal article" date="2010" name="Nat. Biotechnol.">
        <title>Genome sequence of the model mushroom Schizophyllum commune.</title>
        <authorList>
            <person name="Ohm R.A."/>
            <person name="de Jong J.F."/>
            <person name="Lugones L.G."/>
            <person name="Aerts A."/>
            <person name="Kothe E."/>
            <person name="Stajich J.E."/>
            <person name="de Vries R.P."/>
            <person name="Record E."/>
            <person name="Levasseur A."/>
            <person name="Baker S.E."/>
            <person name="Bartholomew K.A."/>
            <person name="Coutinho P.M."/>
            <person name="Erdmann S."/>
            <person name="Fowler T.J."/>
            <person name="Gathman A.C."/>
            <person name="Lombard V."/>
            <person name="Henrissat B."/>
            <person name="Knabe N."/>
            <person name="Kuees U."/>
            <person name="Lilly W.W."/>
            <person name="Lindquist E."/>
            <person name="Lucas S."/>
            <person name="Magnuson J.K."/>
            <person name="Piumi F."/>
            <person name="Raudaskoski M."/>
            <person name="Salamov A."/>
            <person name="Schmutz J."/>
            <person name="Schwarze F.W.M.R."/>
            <person name="vanKuyk P.A."/>
            <person name="Horton J.S."/>
            <person name="Grigoriev I.V."/>
            <person name="Woesten H.A.B."/>
        </authorList>
    </citation>
    <scope>NUCLEOTIDE SEQUENCE [LARGE SCALE GENOMIC DNA]</scope>
    <source>
        <strain evidence="4">H4-8 / FGSC 9210</strain>
    </source>
</reference>
<evidence type="ECO:0000313" key="4">
    <source>
        <dbReference type="Proteomes" id="UP000007431"/>
    </source>
</evidence>
<keyword evidence="1" id="KW-0732">Signal</keyword>
<dbReference type="InterPro" id="IPR036278">
    <property type="entry name" value="Sialidase_sf"/>
</dbReference>
<dbReference type="HOGENOM" id="CLU_030289_0_0_1"/>
<dbReference type="eggNOG" id="ENOG502SJ2P">
    <property type="taxonomic scope" value="Eukaryota"/>
</dbReference>
<dbReference type="PANTHER" id="PTHR38792:SF3">
    <property type="entry name" value="BNR_ASP-BOX REPEAT DOMAIN PROTEIN (AFU_ORTHOLOGUE AFUA_7G06430)-RELATED"/>
    <property type="match status" value="1"/>
</dbReference>
<protein>
    <submittedName>
        <fullName evidence="3">Glycoside hydrolase family 93 protein</fullName>
    </submittedName>
</protein>
<dbReference type="GeneID" id="9591869"/>
<dbReference type="AlphaFoldDB" id="D8QFW8"/>
<dbReference type="KEGG" id="scm:SCHCO_02513897"/>
<dbReference type="InParanoid" id="D8QFW8"/>
<dbReference type="RefSeq" id="XP_003028098.1">
    <property type="nucleotide sequence ID" value="XM_003028052.1"/>
</dbReference>
<proteinExistence type="predicted"/>
<evidence type="ECO:0000313" key="3">
    <source>
        <dbReference type="EMBL" id="EFI93195.1"/>
    </source>
</evidence>
<name>D8QFW8_SCHCM</name>
<keyword evidence="3" id="KW-0378">Hydrolase</keyword>
<accession>D8QFW8</accession>
<dbReference type="EMBL" id="GL377311">
    <property type="protein sequence ID" value="EFI93195.1"/>
    <property type="molecule type" value="Genomic_DNA"/>
</dbReference>
<gene>
    <name evidence="3" type="ORF">SCHCODRAFT_17342</name>
</gene>
<dbReference type="VEuPathDB" id="FungiDB:SCHCODRAFT_02513897"/>
<feature type="domain" description="Sialidase" evidence="2">
    <location>
        <begin position="136"/>
        <end position="301"/>
    </location>
</feature>
<dbReference type="InterPro" id="IPR011040">
    <property type="entry name" value="Sialidase"/>
</dbReference>
<feature type="chain" id="PRO_5003120926" evidence="1">
    <location>
        <begin position="25"/>
        <end position="370"/>
    </location>
</feature>
<organism evidence="4">
    <name type="scientific">Schizophyllum commune (strain H4-8 / FGSC 9210)</name>
    <name type="common">Split gill fungus</name>
    <dbReference type="NCBI Taxonomy" id="578458"/>
    <lineage>
        <taxon>Eukaryota</taxon>
        <taxon>Fungi</taxon>
        <taxon>Dikarya</taxon>
        <taxon>Basidiomycota</taxon>
        <taxon>Agaricomycotina</taxon>
        <taxon>Agaricomycetes</taxon>
        <taxon>Agaricomycetidae</taxon>
        <taxon>Agaricales</taxon>
        <taxon>Schizophyllaceae</taxon>
        <taxon>Schizophyllum</taxon>
    </lineage>
</organism>
<dbReference type="PANTHER" id="PTHR38792">
    <property type="entry name" value="BNR/ASP-BOX REPEAT DOMAIN PROTEIN (AFU_ORTHOLOGUE AFUA_7G06430)-RELATED"/>
    <property type="match status" value="1"/>
</dbReference>
<dbReference type="Pfam" id="PF13088">
    <property type="entry name" value="BNR_2"/>
    <property type="match status" value="1"/>
</dbReference>
<dbReference type="OMA" id="YTYYRIT"/>
<dbReference type="CDD" id="cd15482">
    <property type="entry name" value="Sialidase_non-viral"/>
    <property type="match status" value="1"/>
</dbReference>
<sequence length="370" mass="39031">MAYPSLLRLVSLFCAASCALTAYASPLAARAPPLVPHVNGASIDISPNADGAYPRLAQLSDGTFLGTYATTNNGVRQLTVSRSTDGGKTFSALGSIAEASGDLDNAFLLQRADGAVVAAYRNHDLDANRNPTYYRITASLSRDGGANWEFLTQIAERAAATDRKNGIWEPFLRLAADGQTLQVYYASENQNDDQDILMQTSTDGGQSWGNPSTVAGATTTGRDGMPGVAEYDGGLICIFETTEARNGKFWVKSVTSTDDGANWDNRSLVYGTSDTSRNAGAPQIVTTSQGTLVASFMTDEDATQTGWPDVGASFKIMTNTPGGEWGHKTEVSGIQSSWPGLFAKDDGTVLGCSGHSGEGSVCHEITFTDA</sequence>
<dbReference type="Proteomes" id="UP000007431">
    <property type="component" value="Unassembled WGS sequence"/>
</dbReference>
<evidence type="ECO:0000259" key="2">
    <source>
        <dbReference type="Pfam" id="PF13088"/>
    </source>
</evidence>